<dbReference type="OMA" id="AYATDAY"/>
<dbReference type="OrthoDB" id="3067294at2759"/>
<evidence type="ECO:0000313" key="4">
    <source>
        <dbReference type="Proteomes" id="UP000054270"/>
    </source>
</evidence>
<dbReference type="Proteomes" id="UP000054270">
    <property type="component" value="Unassembled WGS sequence"/>
</dbReference>
<protein>
    <submittedName>
        <fullName evidence="3">Uncharacterized protein</fullName>
    </submittedName>
</protein>
<proteinExistence type="predicted"/>
<gene>
    <name evidence="3" type="ORF">HYPSUDRAFT_209891</name>
</gene>
<sequence>MSVVTLDDRDKAIVYSAGWAQAGSANEFDKTTTWTAVAGSTAKVTFNGTSIAAYGTIPAQAKLASIAPVSTYSIDGGTAVIFTATETSKAQFGQLFFQSPVLADGAHTLTITHPLITDAFFLDKFMVTQSAATASTASTSQTTIGTTLSTLSTTSTTSASSTSTSSSTTSTLSSTASTTSTSSSAAPVTVTVTSVNGTPTSDSDAAAASAASAKSAATSKSNTGAIVGGIIGAIVVLFLLTFGFIVWRRRRRIRRNSIISNNFWNTGPTAPAVPAKPFALATPPGTPRPTNNVPMMAQAPYAPRYQGGYAPTPPPNQAQTYGAYRPASEAPFAAYATDAYQDQGYQGNTYASPSQILANNTGGSYGRGTPVPTNNPNYAYEAQAAPRTRVRLD</sequence>
<feature type="region of interest" description="Disordered" evidence="1">
    <location>
        <begin position="153"/>
        <end position="182"/>
    </location>
</feature>
<keyword evidence="2" id="KW-0472">Membrane</keyword>
<dbReference type="Gene3D" id="2.60.120.260">
    <property type="entry name" value="Galactose-binding domain-like"/>
    <property type="match status" value="1"/>
</dbReference>
<evidence type="ECO:0000256" key="1">
    <source>
        <dbReference type="SAM" id="MobiDB-lite"/>
    </source>
</evidence>
<keyword evidence="4" id="KW-1185">Reference proteome</keyword>
<evidence type="ECO:0000256" key="2">
    <source>
        <dbReference type="SAM" id="Phobius"/>
    </source>
</evidence>
<dbReference type="STRING" id="945553.A0A0D2LQD3"/>
<feature type="transmembrane region" description="Helical" evidence="2">
    <location>
        <begin position="225"/>
        <end position="247"/>
    </location>
</feature>
<dbReference type="EMBL" id="KN817802">
    <property type="protein sequence ID" value="KJA13028.1"/>
    <property type="molecule type" value="Genomic_DNA"/>
</dbReference>
<name>A0A0D2LQD3_HYPSF</name>
<accession>A0A0D2LQD3</accession>
<feature type="region of interest" description="Disordered" evidence="1">
    <location>
        <begin position="361"/>
        <end position="393"/>
    </location>
</feature>
<evidence type="ECO:0000313" key="3">
    <source>
        <dbReference type="EMBL" id="KJA13028.1"/>
    </source>
</evidence>
<organism evidence="3 4">
    <name type="scientific">Hypholoma sublateritium (strain FD-334 SS-4)</name>
    <dbReference type="NCBI Taxonomy" id="945553"/>
    <lineage>
        <taxon>Eukaryota</taxon>
        <taxon>Fungi</taxon>
        <taxon>Dikarya</taxon>
        <taxon>Basidiomycota</taxon>
        <taxon>Agaricomycotina</taxon>
        <taxon>Agaricomycetes</taxon>
        <taxon>Agaricomycetidae</taxon>
        <taxon>Agaricales</taxon>
        <taxon>Agaricineae</taxon>
        <taxon>Strophariaceae</taxon>
        <taxon>Hypholoma</taxon>
    </lineage>
</organism>
<keyword evidence="2" id="KW-0812">Transmembrane</keyword>
<dbReference type="AlphaFoldDB" id="A0A0D2LQD3"/>
<reference evidence="4" key="1">
    <citation type="submission" date="2014-04" db="EMBL/GenBank/DDBJ databases">
        <title>Evolutionary Origins and Diversification of the Mycorrhizal Mutualists.</title>
        <authorList>
            <consortium name="DOE Joint Genome Institute"/>
            <consortium name="Mycorrhizal Genomics Consortium"/>
            <person name="Kohler A."/>
            <person name="Kuo A."/>
            <person name="Nagy L.G."/>
            <person name="Floudas D."/>
            <person name="Copeland A."/>
            <person name="Barry K.W."/>
            <person name="Cichocki N."/>
            <person name="Veneault-Fourrey C."/>
            <person name="LaButti K."/>
            <person name="Lindquist E.A."/>
            <person name="Lipzen A."/>
            <person name="Lundell T."/>
            <person name="Morin E."/>
            <person name="Murat C."/>
            <person name="Riley R."/>
            <person name="Ohm R."/>
            <person name="Sun H."/>
            <person name="Tunlid A."/>
            <person name="Henrissat B."/>
            <person name="Grigoriev I.V."/>
            <person name="Hibbett D.S."/>
            <person name="Martin F."/>
        </authorList>
    </citation>
    <scope>NUCLEOTIDE SEQUENCE [LARGE SCALE GENOMIC DNA]</scope>
    <source>
        <strain evidence="4">FD-334 SS-4</strain>
    </source>
</reference>
<keyword evidence="2" id="KW-1133">Transmembrane helix</keyword>